<dbReference type="Gene3D" id="1.10.390.10">
    <property type="entry name" value="Neutral Protease Domain 2"/>
    <property type="match status" value="1"/>
</dbReference>
<keyword evidence="18" id="KW-1185">Reference proteome</keyword>
<dbReference type="NCBIfam" id="TIGR04183">
    <property type="entry name" value="Por_Secre_tail"/>
    <property type="match status" value="1"/>
</dbReference>
<evidence type="ECO:0000256" key="3">
    <source>
        <dbReference type="ARBA" id="ARBA00010136"/>
    </source>
</evidence>
<keyword evidence="6 17" id="KW-0031">Aminopeptidase</keyword>
<dbReference type="EC" id="3.4.11.2" evidence="4"/>
<dbReference type="SUPFAM" id="SSF63737">
    <property type="entry name" value="Leukotriene A4 hydrolase N-terminal domain"/>
    <property type="match status" value="1"/>
</dbReference>
<comment type="cofactor">
    <cofactor evidence="2">
        <name>Zn(2+)</name>
        <dbReference type="ChEBI" id="CHEBI:29105"/>
    </cofactor>
</comment>
<evidence type="ECO:0000256" key="12">
    <source>
        <dbReference type="ARBA" id="ARBA00023049"/>
    </source>
</evidence>
<dbReference type="RefSeq" id="WP_282905904.1">
    <property type="nucleotide sequence ID" value="NZ_CP124855.1"/>
</dbReference>
<dbReference type="PRINTS" id="PR00756">
    <property type="entry name" value="ALADIPTASE"/>
</dbReference>
<dbReference type="Gene3D" id="2.60.40.1730">
    <property type="entry name" value="tricorn interacting facor f3 domain"/>
    <property type="match status" value="1"/>
</dbReference>
<keyword evidence="10" id="KW-0378">Hydrolase</keyword>
<keyword evidence="11" id="KW-0862">Zinc</keyword>
<protein>
    <recommendedName>
        <fullName evidence="5">Aminopeptidase N</fullName>
        <ecNumber evidence="4">3.4.11.2</ecNumber>
    </recommendedName>
</protein>
<dbReference type="Pfam" id="PF17900">
    <property type="entry name" value="Peptidase_M1_N"/>
    <property type="match status" value="1"/>
</dbReference>
<keyword evidence="8" id="KW-0479">Metal-binding</keyword>
<feature type="domain" description="Secretion system C-terminal sorting" evidence="16">
    <location>
        <begin position="578"/>
        <end position="640"/>
    </location>
</feature>
<evidence type="ECO:0000256" key="9">
    <source>
        <dbReference type="ARBA" id="ARBA00022729"/>
    </source>
</evidence>
<proteinExistence type="inferred from homology"/>
<sequence>MKQFYIIALILCFGHLFAQNEEAERKSMIRNETQRYSKMINYNVNPNTLNYDLKYQRLDLDLDPGQRFVSGTVTSHFVPNQNISAIYFDFSNALTVSEVKYHGANLTFAQLPTKELKIDFPASLVSVTLDSLSIKYSGVPSTAGSAGDAFTVSTQSGTPVLFTLSEPYGAQEWFPTKQSMNDKIEKVDIRITTPAQYNVASNGKLFSETILPGNKKLTFWQTNYPIPAYLIALGITNYTKINDTMGTPPFPFVNYVYPSTANNSGIMSNINWTKDIMNIFEEYFGAYPYRNEKYGHMEFGWGGGMEHSTMSSMGSWGKGIIAHELAHQWFGDKVTCGAWNDIWLNEGFATYGEHLANEKLLMTNIQFMNYLANEMNSITSSPGGSVYVADGNLGSTNSVFDSRLSYSKGGYVLRMMKWILGDAAFYKALKEYHSQPNLAYNYARTEDLKNAVLQSTGRDFSEFFNDWIYGQGYPSYQIKWNQTPDKVIRFKVGQTQSHSSVSFFEMPLPTKVTGTGGEIAYLVLNNNLNNQSFAEALTFNVASVQFNYENQIITKGSTVTKDTSILSVNDTAKNEIRIYPNPVKDRLSVAGITKDESYEIFSLDGKLVKSGTLTSKTSIGVNALPKGVYILNMANKTLKFIKE</sequence>
<dbReference type="InterPro" id="IPR045357">
    <property type="entry name" value="Aminopeptidase_N-like_N"/>
</dbReference>
<evidence type="ECO:0000256" key="13">
    <source>
        <dbReference type="SAM" id="SignalP"/>
    </source>
</evidence>
<evidence type="ECO:0000256" key="5">
    <source>
        <dbReference type="ARBA" id="ARBA00015611"/>
    </source>
</evidence>
<feature type="chain" id="PRO_5046448306" description="Aminopeptidase N" evidence="13">
    <location>
        <begin position="19"/>
        <end position="643"/>
    </location>
</feature>
<dbReference type="Proteomes" id="UP001241656">
    <property type="component" value="Chromosome"/>
</dbReference>
<dbReference type="InterPro" id="IPR014782">
    <property type="entry name" value="Peptidase_M1_dom"/>
</dbReference>
<evidence type="ECO:0000256" key="8">
    <source>
        <dbReference type="ARBA" id="ARBA00022723"/>
    </source>
</evidence>
<evidence type="ECO:0000256" key="2">
    <source>
        <dbReference type="ARBA" id="ARBA00001947"/>
    </source>
</evidence>
<feature type="signal peptide" evidence="13">
    <location>
        <begin position="1"/>
        <end position="18"/>
    </location>
</feature>
<dbReference type="InterPro" id="IPR042097">
    <property type="entry name" value="Aminopeptidase_N-like_N_sf"/>
</dbReference>
<name>A0ABY8RF73_9FLAO</name>
<evidence type="ECO:0000256" key="4">
    <source>
        <dbReference type="ARBA" id="ARBA00012564"/>
    </source>
</evidence>
<accession>A0ABY8RF73</accession>
<dbReference type="PANTHER" id="PTHR11533">
    <property type="entry name" value="PROTEASE M1 ZINC METALLOPROTEASE"/>
    <property type="match status" value="1"/>
</dbReference>
<evidence type="ECO:0000259" key="14">
    <source>
        <dbReference type="Pfam" id="PF01433"/>
    </source>
</evidence>
<dbReference type="EMBL" id="CP124855">
    <property type="protein sequence ID" value="WHF52633.1"/>
    <property type="molecule type" value="Genomic_DNA"/>
</dbReference>
<organism evidence="17 18">
    <name type="scientific">Chryseobacterium gotjawalense</name>
    <dbReference type="NCBI Taxonomy" id="3042315"/>
    <lineage>
        <taxon>Bacteria</taxon>
        <taxon>Pseudomonadati</taxon>
        <taxon>Bacteroidota</taxon>
        <taxon>Flavobacteriia</taxon>
        <taxon>Flavobacteriales</taxon>
        <taxon>Weeksellaceae</taxon>
        <taxon>Chryseobacterium group</taxon>
        <taxon>Chryseobacterium</taxon>
    </lineage>
</organism>
<gene>
    <name evidence="17" type="ORF">QGN23_04975</name>
</gene>
<evidence type="ECO:0000259" key="15">
    <source>
        <dbReference type="Pfam" id="PF17900"/>
    </source>
</evidence>
<dbReference type="PANTHER" id="PTHR11533:SF174">
    <property type="entry name" value="PUROMYCIN-SENSITIVE AMINOPEPTIDASE-RELATED"/>
    <property type="match status" value="1"/>
</dbReference>
<dbReference type="CDD" id="cd09603">
    <property type="entry name" value="M1_APN_like"/>
    <property type="match status" value="1"/>
</dbReference>
<evidence type="ECO:0000313" key="18">
    <source>
        <dbReference type="Proteomes" id="UP001241656"/>
    </source>
</evidence>
<keyword evidence="7" id="KW-0645">Protease</keyword>
<dbReference type="InterPro" id="IPR001930">
    <property type="entry name" value="Peptidase_M1"/>
</dbReference>
<keyword evidence="12" id="KW-0482">Metalloprotease</keyword>
<feature type="domain" description="Peptidase M1 membrane alanine aminopeptidase" evidence="14">
    <location>
        <begin position="318"/>
        <end position="467"/>
    </location>
</feature>
<dbReference type="SUPFAM" id="SSF55486">
    <property type="entry name" value="Metalloproteases ('zincins'), catalytic domain"/>
    <property type="match status" value="1"/>
</dbReference>
<dbReference type="Pfam" id="PF18962">
    <property type="entry name" value="Por_Secre_tail"/>
    <property type="match status" value="1"/>
</dbReference>
<comment type="similarity">
    <text evidence="3">Belongs to the peptidase M1 family.</text>
</comment>
<dbReference type="InterPro" id="IPR026444">
    <property type="entry name" value="Secre_tail"/>
</dbReference>
<reference evidence="17 18" key="1">
    <citation type="submission" date="2023-05" db="EMBL/GenBank/DDBJ databases">
        <title>Genomic insight into Chryseobacterium sp. wdc7 isolated forest soil (Gotjawal).</title>
        <authorList>
            <person name="Park S.-J."/>
        </authorList>
    </citation>
    <scope>NUCLEOTIDE SEQUENCE [LARGE SCALE GENOMIC DNA]</scope>
    <source>
        <strain evidence="18">wdc7</strain>
    </source>
</reference>
<keyword evidence="9 13" id="KW-0732">Signal</keyword>
<evidence type="ECO:0000256" key="6">
    <source>
        <dbReference type="ARBA" id="ARBA00022438"/>
    </source>
</evidence>
<feature type="domain" description="Aminopeptidase N-like N-terminal" evidence="15">
    <location>
        <begin position="52"/>
        <end position="230"/>
    </location>
</feature>
<evidence type="ECO:0000259" key="16">
    <source>
        <dbReference type="Pfam" id="PF18962"/>
    </source>
</evidence>
<dbReference type="GO" id="GO:0004177">
    <property type="term" value="F:aminopeptidase activity"/>
    <property type="evidence" value="ECO:0007669"/>
    <property type="project" value="UniProtKB-KW"/>
</dbReference>
<dbReference type="InterPro" id="IPR050344">
    <property type="entry name" value="Peptidase_M1_aminopeptidases"/>
</dbReference>
<dbReference type="Pfam" id="PF01433">
    <property type="entry name" value="Peptidase_M1"/>
    <property type="match status" value="1"/>
</dbReference>
<evidence type="ECO:0000256" key="7">
    <source>
        <dbReference type="ARBA" id="ARBA00022670"/>
    </source>
</evidence>
<evidence type="ECO:0000256" key="11">
    <source>
        <dbReference type="ARBA" id="ARBA00022833"/>
    </source>
</evidence>
<dbReference type="InterPro" id="IPR027268">
    <property type="entry name" value="Peptidase_M4/M1_CTD_sf"/>
</dbReference>
<evidence type="ECO:0000313" key="17">
    <source>
        <dbReference type="EMBL" id="WHF52633.1"/>
    </source>
</evidence>
<evidence type="ECO:0000256" key="1">
    <source>
        <dbReference type="ARBA" id="ARBA00000098"/>
    </source>
</evidence>
<comment type="catalytic activity">
    <reaction evidence="1">
        <text>Release of an N-terminal amino acid, Xaa-|-Yaa- from a peptide, amide or arylamide. Xaa is preferably Ala, but may be most amino acids including Pro (slow action). When a terminal hydrophobic residue is followed by a prolyl residue, the two may be released as an intact Xaa-Pro dipeptide.</text>
        <dbReference type="EC" id="3.4.11.2"/>
    </reaction>
</comment>
<evidence type="ECO:0000256" key="10">
    <source>
        <dbReference type="ARBA" id="ARBA00022801"/>
    </source>
</evidence>